<dbReference type="EMBL" id="CP003879">
    <property type="protein sequence ID" value="AFU68303.1"/>
    <property type="molecule type" value="Genomic_DNA"/>
</dbReference>
<accession>K4IEL7</accession>
<proteinExistence type="predicted"/>
<dbReference type="AlphaFoldDB" id="K4IEL7"/>
<evidence type="ECO:0000313" key="2">
    <source>
        <dbReference type="Proteomes" id="UP000008514"/>
    </source>
</evidence>
<reference evidence="1" key="2">
    <citation type="submission" date="2012-09" db="EMBL/GenBank/DDBJ databases">
        <title>The complete sequence of Psychroflexus torquis an extreme psychrophile from sea-ice that is stimulated by light.</title>
        <authorList>
            <person name="Feng S."/>
            <person name="Powell S.M."/>
            <person name="Bowman J.P."/>
        </authorList>
    </citation>
    <scope>NUCLEOTIDE SEQUENCE [LARGE SCALE GENOMIC DNA]</scope>
    <source>
        <strain evidence="1">ATCC 700755</strain>
    </source>
</reference>
<evidence type="ECO:0000313" key="1">
    <source>
        <dbReference type="EMBL" id="AFU68303.1"/>
    </source>
</evidence>
<organism evidence="1 2">
    <name type="scientific">Psychroflexus torquis (strain ATCC 700755 / CIP 106069 / ACAM 623)</name>
    <dbReference type="NCBI Taxonomy" id="313595"/>
    <lineage>
        <taxon>Bacteria</taxon>
        <taxon>Pseudomonadati</taxon>
        <taxon>Bacteroidota</taxon>
        <taxon>Flavobacteriia</taxon>
        <taxon>Flavobacteriales</taxon>
        <taxon>Flavobacteriaceae</taxon>
        <taxon>Psychroflexus</taxon>
    </lineage>
</organism>
<dbReference type="eggNOG" id="COG4995">
    <property type="taxonomic scope" value="Bacteria"/>
</dbReference>
<dbReference type="Proteomes" id="UP000008514">
    <property type="component" value="Chromosome"/>
</dbReference>
<dbReference type="RefSeq" id="WP_015023909.1">
    <property type="nucleotide sequence ID" value="NC_018721.1"/>
</dbReference>
<protein>
    <recommendedName>
        <fullName evidence="3">CHAT domain-containing protein</fullName>
    </recommendedName>
</protein>
<name>K4IEL7_PSYTT</name>
<dbReference type="HOGENOM" id="CLU_384887_0_0_10"/>
<evidence type="ECO:0008006" key="3">
    <source>
        <dbReference type="Google" id="ProtNLM"/>
    </source>
</evidence>
<sequence>MLVKEVFSELYNESVTTKNPTWELECNCEDKTTIQLVETLFQSELMDLFQTRKASEKVIPVIHRHFDQIIKRKNNSKSYKHKEIFSYLQLTWGISATTQLNWDGEFVYCYEIFMKSVFDKVFKNGETYDLKEVSVYKYLESKNKYLSQSKDIIEQWFSQLYYYSKSFSGLNEWCEYFFEEVYYYLNEDFQIESYHPQLLSNLLSWCEVNFNSKGSRVIRNIIEREYQQIRWSDTVEKVTMKSSLGLQLLLCQNYKNNEKKKLFTELDSNFNFHPLSRMQGLIALCIDEENLNNNYDFLIDSIKTYNTFLNKQNLNTFDYIYQRARVFKNLLNATISIAIEIGKGELIDDLLITYYDIKNPQIKGSNAYIVPNQKNNVAYCLAKQTIFDEKESQKLLIQIVDIENKAFNTFRLLKGGIKQKITPTNQPIGLPVPKLAKEYETKLFELYDFSKLNNELQHLNSLSQFDFNSFPLQALMIRSIEKTLPINLSLSEKLEFSRVQKILFWSGFSQTSEIEMEALKEIFDSKKVTFEIHNEENSDLIRFQSRIDELDPEIIWISSHGEYKHYEPNVSEIKLSEKESIAIRDFELLVNNSDKRRLLFLNICEGGVHSQTGEFKNLGFPNLLTSDNQDVISHLWMAEPRFAYVFGVFFALGITHLQKNFFDAFQYSLLKVLSNKTSILDELEKLPLELINLKERITNNDGTEWGNIITTGSPVYNI</sequence>
<gene>
    <name evidence="1" type="ordered locus">P700755_001373</name>
</gene>
<reference evidence="1" key="1">
    <citation type="submission" date="2006-03" db="EMBL/GenBank/DDBJ databases">
        <authorList>
            <person name="Bowman J."/>
            <person name="Ferriera S."/>
            <person name="Johnson J."/>
            <person name="Kravitz S."/>
            <person name="Halpern A."/>
            <person name="Remington K."/>
            <person name="Beeson K."/>
            <person name="Tran B."/>
            <person name="Rogers Y.-H."/>
            <person name="Friedman R."/>
            <person name="Venter J.C."/>
        </authorList>
    </citation>
    <scope>NUCLEOTIDE SEQUENCE [LARGE SCALE GENOMIC DNA]</scope>
    <source>
        <strain evidence="1">ATCC 700755</strain>
    </source>
</reference>
<dbReference type="KEGG" id="ptq:P700755_001373"/>
<dbReference type="OrthoDB" id="8455618at2"/>
<keyword evidence="2" id="KW-1185">Reference proteome</keyword>